<feature type="transmembrane region" description="Helical" evidence="1">
    <location>
        <begin position="12"/>
        <end position="29"/>
    </location>
</feature>
<accession>A0A1B7MY54</accession>
<keyword evidence="1" id="KW-1133">Transmembrane helix</keyword>
<evidence type="ECO:0000313" key="2">
    <source>
        <dbReference type="EMBL" id="OAX37535.1"/>
    </source>
</evidence>
<keyword evidence="3" id="KW-1185">Reference proteome</keyword>
<gene>
    <name evidence="2" type="ORF">K503DRAFT_228477</name>
</gene>
<evidence type="ECO:0000256" key="1">
    <source>
        <dbReference type="SAM" id="Phobius"/>
    </source>
</evidence>
<organism evidence="2 3">
    <name type="scientific">Rhizopogon vinicolor AM-OR11-026</name>
    <dbReference type="NCBI Taxonomy" id="1314800"/>
    <lineage>
        <taxon>Eukaryota</taxon>
        <taxon>Fungi</taxon>
        <taxon>Dikarya</taxon>
        <taxon>Basidiomycota</taxon>
        <taxon>Agaricomycotina</taxon>
        <taxon>Agaricomycetes</taxon>
        <taxon>Agaricomycetidae</taxon>
        <taxon>Boletales</taxon>
        <taxon>Suillineae</taxon>
        <taxon>Rhizopogonaceae</taxon>
        <taxon>Rhizopogon</taxon>
    </lineage>
</organism>
<dbReference type="InParanoid" id="A0A1B7MY54"/>
<proteinExistence type="predicted"/>
<keyword evidence="1" id="KW-0812">Transmembrane</keyword>
<reference evidence="2 3" key="1">
    <citation type="submission" date="2016-06" db="EMBL/GenBank/DDBJ databases">
        <title>Comparative genomics of the ectomycorrhizal sister species Rhizopogon vinicolor and Rhizopogon vesiculosus (Basidiomycota: Boletales) reveals a divergence of the mating type B locus.</title>
        <authorList>
            <consortium name="DOE Joint Genome Institute"/>
            <person name="Mujic A.B."/>
            <person name="Kuo A."/>
            <person name="Tritt A."/>
            <person name="Lipzen A."/>
            <person name="Chen C."/>
            <person name="Johnson J."/>
            <person name="Sharma A."/>
            <person name="Barry K."/>
            <person name="Grigoriev I.V."/>
            <person name="Spatafora J.W."/>
        </authorList>
    </citation>
    <scope>NUCLEOTIDE SEQUENCE [LARGE SCALE GENOMIC DNA]</scope>
    <source>
        <strain evidence="2 3">AM-OR11-026</strain>
    </source>
</reference>
<protein>
    <submittedName>
        <fullName evidence="2">Uncharacterized protein</fullName>
    </submittedName>
</protein>
<keyword evidence="1" id="KW-0472">Membrane</keyword>
<sequence>MLLMFSTLRLLYYTYLISCIAMLVIVSGSPSHSIASRQKLLSEYVKCVLFSNLPAAPAPMTSIHP</sequence>
<name>A0A1B7MY54_9AGAM</name>
<dbReference type="AlphaFoldDB" id="A0A1B7MY54"/>
<dbReference type="EMBL" id="KV448346">
    <property type="protein sequence ID" value="OAX37535.1"/>
    <property type="molecule type" value="Genomic_DNA"/>
</dbReference>
<dbReference type="Proteomes" id="UP000092154">
    <property type="component" value="Unassembled WGS sequence"/>
</dbReference>
<evidence type="ECO:0000313" key="3">
    <source>
        <dbReference type="Proteomes" id="UP000092154"/>
    </source>
</evidence>